<dbReference type="OrthoDB" id="1434354at2759"/>
<dbReference type="AlphaFoldDB" id="A0A8J2LDT7"/>
<comment type="caution">
    <text evidence="3">The sequence shown here is derived from an EMBL/GenBank/DDBJ whole genome shotgun (WGS) entry which is preliminary data.</text>
</comment>
<evidence type="ECO:0000313" key="4">
    <source>
        <dbReference type="Proteomes" id="UP000708208"/>
    </source>
</evidence>
<dbReference type="Pfam" id="PF00650">
    <property type="entry name" value="CRAL_TRIO"/>
    <property type="match status" value="1"/>
</dbReference>
<gene>
    <name evidence="3" type="ORF">AFUS01_LOCUS30962</name>
</gene>
<dbReference type="InterPro" id="IPR001251">
    <property type="entry name" value="CRAL-TRIO_dom"/>
</dbReference>
<dbReference type="GO" id="GO:0005737">
    <property type="term" value="C:cytoplasm"/>
    <property type="evidence" value="ECO:0007669"/>
    <property type="project" value="TreeGrafter"/>
</dbReference>
<dbReference type="PANTHER" id="PTHR23324:SF83">
    <property type="entry name" value="SEC14-LIKE PROTEIN 2"/>
    <property type="match status" value="1"/>
</dbReference>
<keyword evidence="1" id="KW-0732">Signal</keyword>
<evidence type="ECO:0000256" key="1">
    <source>
        <dbReference type="SAM" id="SignalP"/>
    </source>
</evidence>
<dbReference type="PANTHER" id="PTHR23324">
    <property type="entry name" value="SEC14 RELATED PROTEIN"/>
    <property type="match status" value="1"/>
</dbReference>
<evidence type="ECO:0000259" key="2">
    <source>
        <dbReference type="PROSITE" id="PS50191"/>
    </source>
</evidence>
<sequence length="215" mass="24423">MSTTRTALLVGVCLAVLLPWPSNAMEEEDILKWDPPTRLKKRFPYYKSGEDLDGAEVWIVPFGKWDDLDIVNDGGQRVEDYKKYYRQMYTRMSATNRNDDFSKHSVVIMDMDGFNQAKALSINGNLVAFDNLRTFQAYARNGGFKKGIIVNVNPLFEALLNLGKPILGRLGEFLDVYGTNSERWIPRVLKEIPADQLPKMYGGSKAQEDLTAFGR</sequence>
<keyword evidence="4" id="KW-1185">Reference proteome</keyword>
<feature type="chain" id="PRO_5035282723" description="CRAL-TRIO domain-containing protein" evidence="1">
    <location>
        <begin position="25"/>
        <end position="215"/>
    </location>
</feature>
<dbReference type="PROSITE" id="PS50191">
    <property type="entry name" value="CRAL_TRIO"/>
    <property type="match status" value="1"/>
</dbReference>
<feature type="domain" description="CRAL-TRIO" evidence="2">
    <location>
        <begin position="35"/>
        <end position="209"/>
    </location>
</feature>
<organism evidence="3 4">
    <name type="scientific">Allacma fusca</name>
    <dbReference type="NCBI Taxonomy" id="39272"/>
    <lineage>
        <taxon>Eukaryota</taxon>
        <taxon>Metazoa</taxon>
        <taxon>Ecdysozoa</taxon>
        <taxon>Arthropoda</taxon>
        <taxon>Hexapoda</taxon>
        <taxon>Collembola</taxon>
        <taxon>Symphypleona</taxon>
        <taxon>Sminthuridae</taxon>
        <taxon>Allacma</taxon>
    </lineage>
</organism>
<accession>A0A8J2LDT7</accession>
<proteinExistence type="predicted"/>
<evidence type="ECO:0000313" key="3">
    <source>
        <dbReference type="EMBL" id="CAG7820578.1"/>
    </source>
</evidence>
<name>A0A8J2LDT7_9HEXA</name>
<protein>
    <recommendedName>
        <fullName evidence="2">CRAL-TRIO domain-containing protein</fullName>
    </recommendedName>
</protein>
<dbReference type="InterPro" id="IPR051064">
    <property type="entry name" value="SEC14/CRAL-TRIO_domain"/>
</dbReference>
<feature type="signal peptide" evidence="1">
    <location>
        <begin position="1"/>
        <end position="24"/>
    </location>
</feature>
<dbReference type="Proteomes" id="UP000708208">
    <property type="component" value="Unassembled WGS sequence"/>
</dbReference>
<reference evidence="3" key="1">
    <citation type="submission" date="2021-06" db="EMBL/GenBank/DDBJ databases">
        <authorList>
            <person name="Hodson N. C."/>
            <person name="Mongue J. A."/>
            <person name="Jaron S. K."/>
        </authorList>
    </citation>
    <scope>NUCLEOTIDE SEQUENCE</scope>
</reference>
<dbReference type="CDD" id="cd00170">
    <property type="entry name" value="SEC14"/>
    <property type="match status" value="1"/>
</dbReference>
<dbReference type="EMBL" id="CAJVCH010482935">
    <property type="protein sequence ID" value="CAG7820578.1"/>
    <property type="molecule type" value="Genomic_DNA"/>
</dbReference>